<keyword evidence="6" id="KW-0961">Cell wall biogenesis/degradation</keyword>
<organism evidence="11 12">
    <name type="scientific">Weissella oryzae (strain DSM 25784 / JCM 18191 / LMG 30913 / SG25)</name>
    <dbReference type="NCBI Taxonomy" id="1329250"/>
    <lineage>
        <taxon>Bacteria</taxon>
        <taxon>Bacillati</taxon>
        <taxon>Bacillota</taxon>
        <taxon>Bacilli</taxon>
        <taxon>Lactobacillales</taxon>
        <taxon>Lactobacillaceae</taxon>
        <taxon>Weissella</taxon>
    </lineage>
</organism>
<keyword evidence="11" id="KW-0645">Protease</keyword>
<dbReference type="STRING" id="1329250.WOSG25_021550"/>
<dbReference type="PANTHER" id="PTHR35333:SF5">
    <property type="entry name" value="CONSERVED LIPOPROTEIN LPQF-RELATED"/>
    <property type="match status" value="1"/>
</dbReference>
<evidence type="ECO:0000256" key="8">
    <source>
        <dbReference type="PIRSR" id="PIRSR618044-2"/>
    </source>
</evidence>
<dbReference type="GO" id="GO:0009252">
    <property type="term" value="P:peptidoglycan biosynthetic process"/>
    <property type="evidence" value="ECO:0007669"/>
    <property type="project" value="UniProtKB-KW"/>
</dbReference>
<dbReference type="InterPro" id="IPR000871">
    <property type="entry name" value="Beta-lactam_class-A"/>
</dbReference>
<evidence type="ECO:0000259" key="10">
    <source>
        <dbReference type="Pfam" id="PF00768"/>
    </source>
</evidence>
<dbReference type="GO" id="GO:0030655">
    <property type="term" value="P:beta-lactam antibiotic catabolic process"/>
    <property type="evidence" value="ECO:0007669"/>
    <property type="project" value="InterPro"/>
</dbReference>
<dbReference type="InterPro" id="IPR001967">
    <property type="entry name" value="Peptidase_S11_N"/>
</dbReference>
<keyword evidence="4" id="KW-0133">Cell shape</keyword>
<evidence type="ECO:0000256" key="5">
    <source>
        <dbReference type="ARBA" id="ARBA00022984"/>
    </source>
</evidence>
<feature type="active site" evidence="7">
    <location>
        <position position="118"/>
    </location>
</feature>
<reference evidence="12" key="1">
    <citation type="journal article" date="2014" name="Genome Announc.">
        <title>Draft genome sequence of Weissella oryzae SG25T, isolated from fermented rice grains.</title>
        <authorList>
            <person name="Tanizawa Y."/>
            <person name="Fujisawa T."/>
            <person name="Mochizuki T."/>
            <person name="Kaminuma E."/>
            <person name="Suzuki Y."/>
            <person name="Nakamura Y."/>
            <person name="Tohno M."/>
        </authorList>
    </citation>
    <scope>NUCLEOTIDE SEQUENCE [LARGE SCALE GENOMIC DNA]</scope>
    <source>
        <strain evidence="12">DSM 25784 / JCM 18191 / LMG 30913 / SG25</strain>
    </source>
</reference>
<evidence type="ECO:0000313" key="12">
    <source>
        <dbReference type="Proteomes" id="UP000030643"/>
    </source>
</evidence>
<dbReference type="InterPro" id="IPR012338">
    <property type="entry name" value="Beta-lactam/transpept-like"/>
</dbReference>
<evidence type="ECO:0000256" key="4">
    <source>
        <dbReference type="ARBA" id="ARBA00022960"/>
    </source>
</evidence>
<feature type="domain" description="Peptidase S11 D-alanyl-D-alanine carboxypeptidase A N-terminal" evidence="10">
    <location>
        <begin position="22"/>
        <end position="273"/>
    </location>
</feature>
<feature type="active site" description="Acyl-ester intermediate" evidence="7">
    <location>
        <position position="54"/>
    </location>
</feature>
<sequence length="401" mass="43172">MTGLILLITLVGSNGVSAALLQPKIQSAAGIVVDAQTGQVILSKNSQERLPIASISKLIVIYMVQQKIQAGKLSSSQEVHISNGLAQFSQNHTVANVAMNTTQSYTVLQLEEAALLPSSNAAAMALAQLVSGSQQQYYKEATELLAAWGIRHVQLYSASGLRSGEADLTNLRSAPQTADGLENTLSARETALIAQKLVNNYPNILAITKLSQAQFPNLQGEDRPIQNTDKLLGRTNYAIEGLKTGTSANNGVNFVGYARVNGRQVITVTLNAPQDANFTDTLAMLDTVANETKVTDLTMHTAVKIDNAKVAAGEVALVTKPIAVYSLKTAAPLKLISKLTMVTKQTKAPIAKNQEIANRRLVLADSAQNDYLQSLPVLKYQAKSKINQTNFLVTWYRKITK</sequence>
<evidence type="ECO:0000256" key="6">
    <source>
        <dbReference type="ARBA" id="ARBA00023316"/>
    </source>
</evidence>
<feature type="active site" description="Proton acceptor" evidence="7">
    <location>
        <position position="57"/>
    </location>
</feature>
<evidence type="ECO:0000256" key="3">
    <source>
        <dbReference type="ARBA" id="ARBA00022801"/>
    </source>
</evidence>
<dbReference type="PRINTS" id="PR00725">
    <property type="entry name" value="DADACBPTASE1"/>
</dbReference>
<keyword evidence="5" id="KW-0573">Peptidoglycan synthesis</keyword>
<dbReference type="GO" id="GO:0009002">
    <property type="term" value="F:serine-type D-Ala-D-Ala carboxypeptidase activity"/>
    <property type="evidence" value="ECO:0007669"/>
    <property type="project" value="InterPro"/>
</dbReference>
<evidence type="ECO:0000256" key="1">
    <source>
        <dbReference type="ARBA" id="ARBA00007164"/>
    </source>
</evidence>
<evidence type="ECO:0000256" key="9">
    <source>
        <dbReference type="RuleBase" id="RU004016"/>
    </source>
</evidence>
<name>A0A069CT09_WEIOS</name>
<dbReference type="AlphaFoldDB" id="A0A069CT09"/>
<dbReference type="PANTHER" id="PTHR35333">
    <property type="entry name" value="BETA-LACTAMASE"/>
    <property type="match status" value="1"/>
</dbReference>
<keyword evidence="3" id="KW-0378">Hydrolase</keyword>
<dbReference type="Gene3D" id="3.40.710.10">
    <property type="entry name" value="DD-peptidase/beta-lactamase superfamily"/>
    <property type="match status" value="1"/>
</dbReference>
<gene>
    <name evidence="11" type="ORF">WOSG25_021550</name>
</gene>
<dbReference type="Proteomes" id="UP000030643">
    <property type="component" value="Unassembled WGS sequence"/>
</dbReference>
<dbReference type="GO" id="GO:0008360">
    <property type="term" value="P:regulation of cell shape"/>
    <property type="evidence" value="ECO:0007669"/>
    <property type="project" value="UniProtKB-KW"/>
</dbReference>
<evidence type="ECO:0000256" key="7">
    <source>
        <dbReference type="PIRSR" id="PIRSR618044-1"/>
    </source>
</evidence>
<protein>
    <submittedName>
        <fullName evidence="11">D-alanyl-D-alanine carboxypeptidase</fullName>
    </submittedName>
</protein>
<keyword evidence="2" id="KW-0732">Signal</keyword>
<feature type="binding site" evidence="8">
    <location>
        <position position="243"/>
    </location>
    <ligand>
        <name>substrate</name>
    </ligand>
</feature>
<keyword evidence="12" id="KW-1185">Reference proteome</keyword>
<dbReference type="SUPFAM" id="SSF56601">
    <property type="entry name" value="beta-lactamase/transpeptidase-like"/>
    <property type="match status" value="1"/>
</dbReference>
<dbReference type="EMBL" id="DF820485">
    <property type="protein sequence ID" value="GAK30358.1"/>
    <property type="molecule type" value="Genomic_DNA"/>
</dbReference>
<dbReference type="GO" id="GO:0008800">
    <property type="term" value="F:beta-lactamase activity"/>
    <property type="evidence" value="ECO:0007669"/>
    <property type="project" value="InterPro"/>
</dbReference>
<proteinExistence type="inferred from homology"/>
<evidence type="ECO:0000256" key="2">
    <source>
        <dbReference type="ARBA" id="ARBA00022729"/>
    </source>
</evidence>
<accession>A0A069CT09</accession>
<comment type="similarity">
    <text evidence="1 9">Belongs to the peptidase S11 family.</text>
</comment>
<dbReference type="Pfam" id="PF00768">
    <property type="entry name" value="Peptidase_S11"/>
    <property type="match status" value="1"/>
</dbReference>
<keyword evidence="11" id="KW-0121">Carboxypeptidase</keyword>
<dbReference type="InterPro" id="IPR018044">
    <property type="entry name" value="Peptidase_S11"/>
</dbReference>
<dbReference type="GO" id="GO:0046677">
    <property type="term" value="P:response to antibiotic"/>
    <property type="evidence" value="ECO:0007669"/>
    <property type="project" value="InterPro"/>
</dbReference>
<evidence type="ECO:0000313" key="11">
    <source>
        <dbReference type="EMBL" id="GAK30358.1"/>
    </source>
</evidence>
<dbReference type="GO" id="GO:0071555">
    <property type="term" value="P:cell wall organization"/>
    <property type="evidence" value="ECO:0007669"/>
    <property type="project" value="UniProtKB-KW"/>
</dbReference>
<dbReference type="GO" id="GO:0006508">
    <property type="term" value="P:proteolysis"/>
    <property type="evidence" value="ECO:0007669"/>
    <property type="project" value="InterPro"/>
</dbReference>
<dbReference type="eggNOG" id="COG1686">
    <property type="taxonomic scope" value="Bacteria"/>
</dbReference>